<proteinExistence type="predicted"/>
<feature type="transmembrane region" description="Helical" evidence="3">
    <location>
        <begin position="46"/>
        <end position="68"/>
    </location>
</feature>
<accession>A0A4R6J2H8</accession>
<dbReference type="PROSITE" id="PS51820">
    <property type="entry name" value="PA14"/>
    <property type="match status" value="3"/>
</dbReference>
<keyword evidence="6" id="KW-1185">Reference proteome</keyword>
<dbReference type="Gene3D" id="3.90.182.10">
    <property type="entry name" value="Toxin - Anthrax Protective Antigen,domain 1"/>
    <property type="match status" value="3"/>
</dbReference>
<evidence type="ECO:0000259" key="4">
    <source>
        <dbReference type="PROSITE" id="PS51820"/>
    </source>
</evidence>
<name>A0A4R6J2H8_9ACTN</name>
<dbReference type="InterPro" id="IPR050708">
    <property type="entry name" value="T6SS_VgrG/RHS"/>
</dbReference>
<dbReference type="Gene3D" id="2.180.10.10">
    <property type="entry name" value="RHS repeat-associated core"/>
    <property type="match status" value="2"/>
</dbReference>
<dbReference type="PANTHER" id="PTHR32305">
    <property type="match status" value="1"/>
</dbReference>
<dbReference type="PANTHER" id="PTHR32305:SF15">
    <property type="entry name" value="PROTEIN RHSA-RELATED"/>
    <property type="match status" value="1"/>
</dbReference>
<dbReference type="EMBL" id="SNWQ01000048">
    <property type="protein sequence ID" value="TDO29489.1"/>
    <property type="molecule type" value="Genomic_DNA"/>
</dbReference>
<dbReference type="InterPro" id="IPR056823">
    <property type="entry name" value="TEN-like_YD-shell"/>
</dbReference>
<gene>
    <name evidence="5" type="ORF">EV643_14810</name>
</gene>
<feature type="compositionally biased region" description="Polar residues" evidence="2">
    <location>
        <begin position="1518"/>
        <end position="1532"/>
    </location>
</feature>
<dbReference type="InterPro" id="IPR011658">
    <property type="entry name" value="PA14_dom"/>
</dbReference>
<dbReference type="Pfam" id="PF07691">
    <property type="entry name" value="PA14"/>
    <property type="match status" value="3"/>
</dbReference>
<dbReference type="NCBIfam" id="TIGR03696">
    <property type="entry name" value="Rhs_assc_core"/>
    <property type="match status" value="1"/>
</dbReference>
<keyword evidence="3" id="KW-0472">Membrane</keyword>
<comment type="caution">
    <text evidence="5">The sequence shown here is derived from an EMBL/GenBank/DDBJ whole genome shotgun (WGS) entry which is preliminary data.</text>
</comment>
<dbReference type="SMART" id="SM00758">
    <property type="entry name" value="PA14"/>
    <property type="match status" value="3"/>
</dbReference>
<dbReference type="InterPro" id="IPR022385">
    <property type="entry name" value="Rhs_assc_core"/>
</dbReference>
<sequence>MRRKYRRLVRRTVTKPLVAFNFAREGIQRAAKEGQTLFRSLPTKNAIYTLMIGVLSLNILASGLPYLIDAYNQQQARIPKPLASETQPSTAPAADAVLSDDKAALLPPDIQAQLDADRKLMVDGKPRNSAHVQKLDEGRTANDRVWLNADGTKSVEHSVVPTSYQENGQWKDVDPTLVQDQATGKWETKANSWQARFGTVSATTGIELVKGSQTLTFKPVDVSNVEPVISGDAPNQIVKYRNVWQGIDLVYRLDGIELKESIVIKSRAAANTFSFDLSGANLTPDPQSPGAFKLDGELSGFRLAAPTIATATEGIIGAQPLVHQELKGSRLIVTLDQDWMTKQTTDKFPLVIDPSFWSYSDTALYQNYQWNGSSVYTCYAGQGCGNSTGNSSGNYWRFVFHADYPQLSGYYVVGAAVHLEMPAYDGIHFYGTYDPRWVTINRASCLGWNCADTSYGTTTGLISSSANIDATSQYQKLVENGDFGGWMIIRGEEVPGYGTYKMFAYNQTRVWFDYERLPTASIWAAGPANGGVSVTTQPSFKTTTSTDVDGPGPIQYRYQIGTAKTGTAAATNSSSNGTTSSIGGIVADSYNLSTPQWTVPDNVLQDGTTYYWQAMAWDSLNGAAYSYSPVYSFKVDLRNGKDATQAFDTVGPVSVDLATGNLTTSANSHSISALGGSLGVSLDYNSPQQSRQGLVAEYFNNTAQTTGTLPADSDVGAITRIEPNVEYNWGSGSPYTGVITTDWYQARWTGYYTAPVTGTYSFGGANDDLMSVTVNGTTVYSNTCYTGICYGSTIGLTAGQIVPIKILFSEYNGGAKASAYVKGPVAEQVIPATSLQTGVRPVATPHGLVGRYYTGSTLPSSDTDITNQFLSRTDTTPSMEWASGSPVPNGPADNFVVRWKGYFKAPQAGSYKFGGRGDDGVKVIVNGNTQIDTWSSGATYSPTWAASGITMTAGQTLPITVEYKELTGGAGLGLYVDGPGIDKAIPVPSNWLLPQAQVLPDGWNLGVDADGDLGYDFAVIGQNSVVLNDSTGQTHEYKFANGGFTPPVNESGQLVRNGDGSVTLQDSDGRTYIFNSDGTLRLSSVPMDDRQPAALQYAYGGSPSRLTQITDGVTSARWAKLHYSGDSGFSCPAASGFNSSPTTGLLCQVETSDGQLTNFYYSTDNRLARIVHPGDEITDYGYDSLGRIISLRDSLANDAIAAGVRTQDATVLSEITYDAIGRASSVTTPAATTGATRQAHSYGYTLTGATTALNRYYASSTTDHTSNTYAHNAGYTYEFGLGYVYATQAPGTVPIYSCLYQNDRYTFTASNCNGGTLVNLIGYIYSSQPSGIATLPLKRCYFSATDYFDSNNAACPGANPDILLGYMLAAPQGYGTSQVHVTGATEPNGFTRQIAYDGTYRTIEDRDVANLATTTEWHATKDQVLSSTDPTGLKSTTIYDEDDRPTDQYGPAPAAWYGSDRKPLTANVASTPHTQTGYDESIVSLATSYYNVGTSSNGSGVTTKVLEGAPRLHATGIGHSSGNIDKTWNTSPPITPDSGKGWGARLTGSIKFTATGNHSFRIWSDDGARMWIDDQLAIDDWVDGVGRFHPANTVSNGVFNNPTANSWHRIRIDYYDKAGDTDANLGLNMTPPGGSETSALGSILTPRYGLATSQKTFDSSSAVGDVMATTNYGTNAELGLAQSSTLDATGLNYTSSSTYETPGTGSYLRQTSKTLPGGTTTNYDYYTGTETADNPCTTGTTEAYKQAGMLKLKTEADPDGGGSQTGRTTETIYDDAGRVVATRYNSDSWTCTTYDTRGRVTTVAIPAFNGAPARTVTNNWSVSGNPLVVSSTDSAGTISTTSDLLGRTTSYTDAHGNTTTTNYDTLGRLSSRSGPLGSEEFVYDNLNRLTSQKLDTVVIATPSYDSYGRLQQVTYPTAGQQKLVISRDTLGRTTGMDYTLGNGTTHLTDAVTRSQSGQIISGTELGTSKSYTYDKAGRLTAATIGANSYSYAFGTPGSCTGTYNANAGKNSNRTSQTINAATTAYCYDDADRLVSSSDAKVDAPVYDSHGNTTQLGTSPVTQFAYDSSDRNTSITEGSKSVTYTRDVQSRVMTRTLVNGSTTTNKYGFTGSGDTPELLLDNSGTVLERYLSLPGGTLLTKRSASSVFSLVNVHGDVLGTTDATGAQTGTFTYDPFGNPVAASPDNTATGSTYGWVGQHEKDTETAFALAPTQMGARVYVASLGRFLSVDPVEGGVENNYVYPPDPVNGFDLDGNALMIPYWGLKKINSMSPTDAWNNLTGKNKSHFDRAAGGLVLAGLVATPWGGGIAGAKLASKAGLLRNGNNILRIGRTAPGKPFRVAVGPDPKYYGNGKTGSRIPFHIHLEKAKGGIQYKTKNGWTSKRLWGKWRE</sequence>
<dbReference type="NCBIfam" id="TIGR01643">
    <property type="entry name" value="YD_repeat_2x"/>
    <property type="match status" value="2"/>
</dbReference>
<evidence type="ECO:0000313" key="6">
    <source>
        <dbReference type="Proteomes" id="UP000295388"/>
    </source>
</evidence>
<keyword evidence="1" id="KW-0677">Repeat</keyword>
<dbReference type="InterPro" id="IPR037524">
    <property type="entry name" value="PA14/GLEYA"/>
</dbReference>
<feature type="domain" description="PA14" evidence="4">
    <location>
        <begin position="843"/>
        <end position="991"/>
    </location>
</feature>
<evidence type="ECO:0000256" key="2">
    <source>
        <dbReference type="SAM" id="MobiDB-lite"/>
    </source>
</evidence>
<feature type="region of interest" description="Disordered" evidence="2">
    <location>
        <begin position="1426"/>
        <end position="1457"/>
    </location>
</feature>
<keyword evidence="3" id="KW-1133">Transmembrane helix</keyword>
<feature type="domain" description="PA14" evidence="4">
    <location>
        <begin position="689"/>
        <end position="839"/>
    </location>
</feature>
<dbReference type="Proteomes" id="UP000295388">
    <property type="component" value="Unassembled WGS sequence"/>
</dbReference>
<dbReference type="Pfam" id="PF25023">
    <property type="entry name" value="TEN_YD-shell"/>
    <property type="match status" value="1"/>
</dbReference>
<evidence type="ECO:0000256" key="1">
    <source>
        <dbReference type="ARBA" id="ARBA00022737"/>
    </source>
</evidence>
<evidence type="ECO:0000313" key="5">
    <source>
        <dbReference type="EMBL" id="TDO29489.1"/>
    </source>
</evidence>
<keyword evidence="3" id="KW-0812">Transmembrane</keyword>
<feature type="compositionally biased region" description="Polar residues" evidence="2">
    <location>
        <begin position="1426"/>
        <end position="1438"/>
    </location>
</feature>
<protein>
    <submittedName>
        <fullName evidence="5">YD repeat-containing protein</fullName>
    </submittedName>
</protein>
<dbReference type="InterPro" id="IPR006530">
    <property type="entry name" value="YD"/>
</dbReference>
<organism evidence="5 6">
    <name type="scientific">Kribbella caucasensis</name>
    <dbReference type="NCBI Taxonomy" id="2512215"/>
    <lineage>
        <taxon>Bacteria</taxon>
        <taxon>Bacillati</taxon>
        <taxon>Actinomycetota</taxon>
        <taxon>Actinomycetes</taxon>
        <taxon>Propionibacteriales</taxon>
        <taxon>Kribbellaceae</taxon>
        <taxon>Kribbella</taxon>
    </lineage>
</organism>
<evidence type="ECO:0000256" key="3">
    <source>
        <dbReference type="SAM" id="Phobius"/>
    </source>
</evidence>
<dbReference type="SUPFAM" id="SSF56988">
    <property type="entry name" value="Anthrax protective antigen"/>
    <property type="match status" value="3"/>
</dbReference>
<feature type="region of interest" description="Disordered" evidence="2">
    <location>
        <begin position="1516"/>
        <end position="1540"/>
    </location>
</feature>
<feature type="domain" description="PA14" evidence="4">
    <location>
        <begin position="1496"/>
        <end position="1643"/>
    </location>
</feature>
<reference evidence="5 6" key="1">
    <citation type="submission" date="2019-03" db="EMBL/GenBank/DDBJ databases">
        <title>Genomic Encyclopedia of Type Strains, Phase III (KMG-III): the genomes of soil and plant-associated and newly described type strains.</title>
        <authorList>
            <person name="Whitman W."/>
        </authorList>
    </citation>
    <scope>NUCLEOTIDE SEQUENCE [LARGE SCALE GENOMIC DNA]</scope>
    <source>
        <strain evidence="5 6">VKM Ac-2527</strain>
    </source>
</reference>